<sequence length="550" mass="63509">MSTIKNLRKTLKKDSRLFNRSMENLEKKQEIVAKQLQTEALVISSEEYIERSQGARSIVASAPILNIQRKRPAEDASPVVTSPPNLRDRERTPEEYDPGKRNVQELLSDETILQDEENPPKSHVENSQGVHTPDHNKKTRTNISNLSFDEYTDSINAVNIQDENEEIAESSEDLEDENNEEIKFDLSDISLEFQREPTVKWEVGDINITDRFREYQKDVLRKAERGGLYYKDIYELLALSSIIVICWPCPYRIFTNQEWVQIIKTNPYTNENPSFPQEISASLHEASCENFIGEEVFMNGGKTTLNKRVATSFNDLYVSIVIYYWFVSFVVHEILTHYRCSGLSAGSSKIKEKTTEEEHCYKFLYPITKPFFVNPLKEYKVVLNRATAGSRKRPDLSCVVDNVTILNSEIKPLRCTPLQVQKDFLKAHLRARKSINIQLKNKGGPGESGIFLNMGEWMESYIMDLKCDGLYRSWSFLTTKLVIDKASIPLAEYAIGHVIALEERIEKIAENYKYRDNQRNQENRSESTAPPVYFMRTSPDTPQVKRLLQR</sequence>
<dbReference type="EMBL" id="LLXJ01001783">
    <property type="protein sequence ID" value="PKC00782.1"/>
    <property type="molecule type" value="Genomic_DNA"/>
</dbReference>
<reference evidence="3 4" key="4">
    <citation type="submission" date="2017-10" db="EMBL/GenBank/DDBJ databases">
        <title>Genome analyses suggest a sexual origin of heterokaryosis in a supposedly ancient asexual fungus.</title>
        <authorList>
            <person name="Corradi N."/>
            <person name="Sedzielewska K."/>
            <person name="Noel J."/>
            <person name="Charron P."/>
            <person name="Farinelli L."/>
            <person name="Marton T."/>
            <person name="Kruger M."/>
            <person name="Pelin A."/>
            <person name="Brachmann A."/>
            <person name="Corradi N."/>
        </authorList>
    </citation>
    <scope>NUCLEOTIDE SEQUENCE [LARGE SCALE GENOMIC DNA]</scope>
    <source>
        <strain evidence="3 4">A1</strain>
    </source>
</reference>
<feature type="compositionally biased region" description="Basic and acidic residues" evidence="1">
    <location>
        <begin position="86"/>
        <end position="103"/>
    </location>
</feature>
<evidence type="ECO:0000313" key="3">
    <source>
        <dbReference type="EMBL" id="PKC57733.1"/>
    </source>
</evidence>
<reference evidence="2 5" key="1">
    <citation type="submission" date="2016-04" db="EMBL/GenBank/DDBJ databases">
        <title>Genome analyses suggest a sexual origin of heterokaryosis in a supposedly ancient asexual fungus.</title>
        <authorList>
            <person name="Ropars J."/>
            <person name="Sedzielewska K."/>
            <person name="Noel J."/>
            <person name="Charron P."/>
            <person name="Farinelli L."/>
            <person name="Marton T."/>
            <person name="Kruger M."/>
            <person name="Pelin A."/>
            <person name="Brachmann A."/>
            <person name="Corradi N."/>
        </authorList>
    </citation>
    <scope>NUCLEOTIDE SEQUENCE [LARGE SCALE GENOMIC DNA]</scope>
    <source>
        <strain evidence="2 5">A5</strain>
    </source>
</reference>
<evidence type="ECO:0000313" key="2">
    <source>
        <dbReference type="EMBL" id="PKC00782.1"/>
    </source>
</evidence>
<reference evidence="3 4" key="3">
    <citation type="submission" date="2017-10" db="EMBL/GenBank/DDBJ databases">
        <title>Extensive intraspecific genome diversity in a model arbuscular mycorrhizal fungus.</title>
        <authorList>
            <person name="Chen E.C.H."/>
            <person name="Morin E."/>
            <person name="Baudet D."/>
            <person name="Noel J."/>
            <person name="Ndikumana S."/>
            <person name="Charron P."/>
            <person name="St-Onge C."/>
            <person name="Giorgi J."/>
            <person name="Grigoriev I.V."/>
            <person name="Roux C."/>
            <person name="Martin F.M."/>
            <person name="Corradi N."/>
        </authorList>
    </citation>
    <scope>NUCLEOTIDE SEQUENCE [LARGE SCALE GENOMIC DNA]</scope>
    <source>
        <strain evidence="3 4">A1</strain>
    </source>
</reference>
<dbReference type="VEuPathDB" id="FungiDB:FUN_005093"/>
<gene>
    <name evidence="3" type="ORF">RhiirA1_497471</name>
    <name evidence="2" type="ORF">RhiirA5_504988</name>
</gene>
<evidence type="ECO:0000313" key="5">
    <source>
        <dbReference type="Proteomes" id="UP000232722"/>
    </source>
</evidence>
<evidence type="ECO:0000313" key="4">
    <source>
        <dbReference type="Proteomes" id="UP000232688"/>
    </source>
</evidence>
<dbReference type="Proteomes" id="UP000232688">
    <property type="component" value="Unassembled WGS sequence"/>
</dbReference>
<comment type="caution">
    <text evidence="2">The sequence shown here is derived from an EMBL/GenBank/DDBJ whole genome shotgun (WGS) entry which is preliminary data.</text>
</comment>
<dbReference type="VEuPathDB" id="FungiDB:RhiirFUN_019196"/>
<dbReference type="EMBL" id="LLXH01001736">
    <property type="protein sequence ID" value="PKC57733.1"/>
    <property type="molecule type" value="Genomic_DNA"/>
</dbReference>
<dbReference type="VEuPathDB" id="FungiDB:RhiirA1_497471"/>
<proteinExistence type="predicted"/>
<name>A0A2N0P1S7_9GLOM</name>
<protein>
    <submittedName>
        <fullName evidence="2">Uncharacterized protein</fullName>
    </submittedName>
</protein>
<organism evidence="2 5">
    <name type="scientific">Rhizophagus irregularis</name>
    <dbReference type="NCBI Taxonomy" id="588596"/>
    <lineage>
        <taxon>Eukaryota</taxon>
        <taxon>Fungi</taxon>
        <taxon>Fungi incertae sedis</taxon>
        <taxon>Mucoromycota</taxon>
        <taxon>Glomeromycotina</taxon>
        <taxon>Glomeromycetes</taxon>
        <taxon>Glomerales</taxon>
        <taxon>Glomeraceae</taxon>
        <taxon>Rhizophagus</taxon>
    </lineage>
</organism>
<evidence type="ECO:0000256" key="1">
    <source>
        <dbReference type="SAM" id="MobiDB-lite"/>
    </source>
</evidence>
<dbReference type="VEuPathDB" id="FungiDB:FUN_015065"/>
<dbReference type="Proteomes" id="UP000232722">
    <property type="component" value="Unassembled WGS sequence"/>
</dbReference>
<feature type="region of interest" description="Disordered" evidence="1">
    <location>
        <begin position="516"/>
        <end position="538"/>
    </location>
</feature>
<reference evidence="2 5" key="2">
    <citation type="submission" date="2017-09" db="EMBL/GenBank/DDBJ databases">
        <title>Extensive intraspecific genome diversity in a model arbuscular mycorrhizal fungus.</title>
        <authorList>
            <person name="Chen E.C."/>
            <person name="Morin E."/>
            <person name="Beaudet D."/>
            <person name="Noel J."/>
            <person name="Ndikumana S."/>
            <person name="Charron P."/>
            <person name="St-Onge C."/>
            <person name="Giorgi J."/>
            <person name="Grigoriev I.V."/>
            <person name="Roux C."/>
            <person name="Martin F.M."/>
            <person name="Corradi N."/>
        </authorList>
    </citation>
    <scope>NUCLEOTIDE SEQUENCE [LARGE SCALE GENOMIC DNA]</scope>
    <source>
        <strain evidence="2 5">A5</strain>
    </source>
</reference>
<dbReference type="AlphaFoldDB" id="A0A2N0P1S7"/>
<feature type="compositionally biased region" description="Basic and acidic residues" evidence="1">
    <location>
        <begin position="516"/>
        <end position="525"/>
    </location>
</feature>
<feature type="region of interest" description="Disordered" evidence="1">
    <location>
        <begin position="71"/>
        <end position="142"/>
    </location>
</feature>
<accession>A0A2N0P1S7</accession>